<dbReference type="AlphaFoldDB" id="A0A2K0T5Q3"/>
<dbReference type="OrthoDB" id="5151057at2759"/>
<accession>A0A2K0T5Q3</accession>
<protein>
    <recommendedName>
        <fullName evidence="3">FAR1 domain-containing protein</fullName>
    </recommendedName>
</protein>
<dbReference type="Proteomes" id="UP000236546">
    <property type="component" value="Unassembled WGS sequence"/>
</dbReference>
<comment type="caution">
    <text evidence="1">The sequence shown here is derived from an EMBL/GenBank/DDBJ whole genome shotgun (WGS) entry which is preliminary data.</text>
</comment>
<evidence type="ECO:0008006" key="3">
    <source>
        <dbReference type="Google" id="ProtNLM"/>
    </source>
</evidence>
<evidence type="ECO:0000313" key="1">
    <source>
        <dbReference type="EMBL" id="PNP40847.1"/>
    </source>
</evidence>
<evidence type="ECO:0000313" key="2">
    <source>
        <dbReference type="Proteomes" id="UP000236546"/>
    </source>
</evidence>
<gene>
    <name evidence="1" type="ORF">TGAMA5MH_07287</name>
</gene>
<organism evidence="1 2">
    <name type="scientific">Trichoderma gamsii</name>
    <dbReference type="NCBI Taxonomy" id="398673"/>
    <lineage>
        <taxon>Eukaryota</taxon>
        <taxon>Fungi</taxon>
        <taxon>Dikarya</taxon>
        <taxon>Ascomycota</taxon>
        <taxon>Pezizomycotina</taxon>
        <taxon>Sordariomycetes</taxon>
        <taxon>Hypocreomycetidae</taxon>
        <taxon>Hypocreales</taxon>
        <taxon>Hypocreaceae</taxon>
        <taxon>Trichoderma</taxon>
    </lineage>
</organism>
<name>A0A2K0T5Q3_9HYPO</name>
<sequence>MDSIFKRSHSAWQDAVAGAKQIGKENGYDLNIHKKKPSGRDFHTIVIRCAKGGPYISSAKEGVHETKRRKTSTQKTGCPFHFKLLNKAEASIWCPQRIISDNANEHNHRPLEPGAAPSFPRDVIYEGNSTYGLCPGSRLMPRQILMESQNDPNPDVNLVTGSDVNNVLMLHRRNELAGKTADAYTS</sequence>
<proteinExistence type="predicted"/>
<dbReference type="EMBL" id="MTYH01000060">
    <property type="protein sequence ID" value="PNP40847.1"/>
    <property type="molecule type" value="Genomic_DNA"/>
</dbReference>
<reference evidence="1 2" key="1">
    <citation type="submission" date="2017-02" db="EMBL/GenBank/DDBJ databases">
        <title>Genomes of Trichoderma spp. with biocontrol activity.</title>
        <authorList>
            <person name="Gardiner D."/>
            <person name="Kazan K."/>
            <person name="Vos C."/>
            <person name="Harvey P."/>
        </authorList>
    </citation>
    <scope>NUCLEOTIDE SEQUENCE [LARGE SCALE GENOMIC DNA]</scope>
    <source>
        <strain evidence="1 2">A5MH</strain>
    </source>
</reference>